<evidence type="ECO:0000313" key="3">
    <source>
        <dbReference type="Proteomes" id="UP000821853"/>
    </source>
</evidence>
<feature type="compositionally biased region" description="Basic residues" evidence="1">
    <location>
        <begin position="236"/>
        <end position="251"/>
    </location>
</feature>
<name>A0A9J6GZT3_HAELO</name>
<organism evidence="2 3">
    <name type="scientific">Haemaphysalis longicornis</name>
    <name type="common">Bush tick</name>
    <dbReference type="NCBI Taxonomy" id="44386"/>
    <lineage>
        <taxon>Eukaryota</taxon>
        <taxon>Metazoa</taxon>
        <taxon>Ecdysozoa</taxon>
        <taxon>Arthropoda</taxon>
        <taxon>Chelicerata</taxon>
        <taxon>Arachnida</taxon>
        <taxon>Acari</taxon>
        <taxon>Parasitiformes</taxon>
        <taxon>Ixodida</taxon>
        <taxon>Ixodoidea</taxon>
        <taxon>Ixodidae</taxon>
        <taxon>Haemaphysalinae</taxon>
        <taxon>Haemaphysalis</taxon>
    </lineage>
</organism>
<protein>
    <submittedName>
        <fullName evidence="2">Uncharacterized protein</fullName>
    </submittedName>
</protein>
<dbReference type="AlphaFoldDB" id="A0A9J6GZT3"/>
<feature type="compositionally biased region" description="Basic residues" evidence="1">
    <location>
        <begin position="289"/>
        <end position="299"/>
    </location>
</feature>
<reference evidence="2 3" key="1">
    <citation type="journal article" date="2020" name="Cell">
        <title>Large-Scale Comparative Analyses of Tick Genomes Elucidate Their Genetic Diversity and Vector Capacities.</title>
        <authorList>
            <consortium name="Tick Genome and Microbiome Consortium (TIGMIC)"/>
            <person name="Jia N."/>
            <person name="Wang J."/>
            <person name="Shi W."/>
            <person name="Du L."/>
            <person name="Sun Y."/>
            <person name="Zhan W."/>
            <person name="Jiang J.F."/>
            <person name="Wang Q."/>
            <person name="Zhang B."/>
            <person name="Ji P."/>
            <person name="Bell-Sakyi L."/>
            <person name="Cui X.M."/>
            <person name="Yuan T.T."/>
            <person name="Jiang B.G."/>
            <person name="Yang W.F."/>
            <person name="Lam T.T."/>
            <person name="Chang Q.C."/>
            <person name="Ding S.J."/>
            <person name="Wang X.J."/>
            <person name="Zhu J.G."/>
            <person name="Ruan X.D."/>
            <person name="Zhao L."/>
            <person name="Wei J.T."/>
            <person name="Ye R.Z."/>
            <person name="Que T.C."/>
            <person name="Du C.H."/>
            <person name="Zhou Y.H."/>
            <person name="Cheng J.X."/>
            <person name="Dai P.F."/>
            <person name="Guo W.B."/>
            <person name="Han X.H."/>
            <person name="Huang E.J."/>
            <person name="Li L.F."/>
            <person name="Wei W."/>
            <person name="Gao Y.C."/>
            <person name="Liu J.Z."/>
            <person name="Shao H.Z."/>
            <person name="Wang X."/>
            <person name="Wang C.C."/>
            <person name="Yang T.C."/>
            <person name="Huo Q.B."/>
            <person name="Li W."/>
            <person name="Chen H.Y."/>
            <person name="Chen S.E."/>
            <person name="Zhou L.G."/>
            <person name="Ni X.B."/>
            <person name="Tian J.H."/>
            <person name="Sheng Y."/>
            <person name="Liu T."/>
            <person name="Pan Y.S."/>
            <person name="Xia L.Y."/>
            <person name="Li J."/>
            <person name="Zhao F."/>
            <person name="Cao W.C."/>
        </authorList>
    </citation>
    <scope>NUCLEOTIDE SEQUENCE [LARGE SCALE GENOMIC DNA]</scope>
    <source>
        <strain evidence="2">HaeL-2018</strain>
    </source>
</reference>
<evidence type="ECO:0000256" key="1">
    <source>
        <dbReference type="SAM" id="MobiDB-lite"/>
    </source>
</evidence>
<accession>A0A9J6GZT3</accession>
<dbReference type="Proteomes" id="UP000821853">
    <property type="component" value="Unassembled WGS sequence"/>
</dbReference>
<gene>
    <name evidence="2" type="ORF">HPB48_025906</name>
</gene>
<feature type="region of interest" description="Disordered" evidence="1">
    <location>
        <begin position="234"/>
        <end position="299"/>
    </location>
</feature>
<dbReference type="EMBL" id="JABSTR010001334">
    <property type="protein sequence ID" value="KAH9383959.1"/>
    <property type="molecule type" value="Genomic_DNA"/>
</dbReference>
<proteinExistence type="predicted"/>
<dbReference type="VEuPathDB" id="VectorBase:HLOH_046215"/>
<sequence length="299" mass="31902">MFSPACFRSSCYSSVTQPARVYVLLLLMCGTVRCAACAATQPLARLIRTPLGLPISVRQRLGAHSNERAGCASKQQVSEARKGGTTHALFTGGKDGRPKAAGFINGTRYAGRPRVSTRAGSRRLGNSVLTLEAVHLTAILAEPLHEHPGDVRVGVAAVRVVQHHGQPPVAGLEGLALPRVPEHAGDAQLAVGQAPQHDQRGRQADAQGAAHPAPAELIGRTAVEQQQRAGIGRLAHPGRHPVGPHRRAAHGARRELAGRHAGGRPPRDGMGRRRTQQTRTRYAEATRSSTRRRHCCGRC</sequence>
<comment type="caution">
    <text evidence="2">The sequence shown here is derived from an EMBL/GenBank/DDBJ whole genome shotgun (WGS) entry which is preliminary data.</text>
</comment>
<keyword evidence="3" id="KW-1185">Reference proteome</keyword>
<evidence type="ECO:0000313" key="2">
    <source>
        <dbReference type="EMBL" id="KAH9383959.1"/>
    </source>
</evidence>